<organism evidence="3 4">
    <name type="scientific">Actomonas aquatica</name>
    <dbReference type="NCBI Taxonomy" id="2866162"/>
    <lineage>
        <taxon>Bacteria</taxon>
        <taxon>Pseudomonadati</taxon>
        <taxon>Verrucomicrobiota</taxon>
        <taxon>Opitutia</taxon>
        <taxon>Opitutales</taxon>
        <taxon>Opitutaceae</taxon>
        <taxon>Actomonas</taxon>
    </lineage>
</organism>
<dbReference type="NCBIfam" id="TIGR03170">
    <property type="entry name" value="flgA_cterm"/>
    <property type="match status" value="1"/>
</dbReference>
<dbReference type="InterPro" id="IPR017585">
    <property type="entry name" value="SAF_FlgA"/>
</dbReference>
<keyword evidence="3" id="KW-0969">Cilium</keyword>
<dbReference type="Pfam" id="PF13144">
    <property type="entry name" value="ChapFlgA"/>
    <property type="match status" value="1"/>
</dbReference>
<feature type="domain" description="Flagella basal body P-ring formation protein FlgA SAF" evidence="2">
    <location>
        <begin position="128"/>
        <end position="249"/>
    </location>
</feature>
<evidence type="ECO:0000313" key="4">
    <source>
        <dbReference type="Proteomes" id="UP000738431"/>
    </source>
</evidence>
<name>A0ABZ1C815_9BACT</name>
<dbReference type="InterPro" id="IPR039246">
    <property type="entry name" value="Flagellar_FlgA"/>
</dbReference>
<reference evidence="3 4" key="2">
    <citation type="submission" date="2023-12" db="EMBL/GenBank/DDBJ databases">
        <title>Description of an unclassified Opitutus bacterium of Verrucomicrobiota.</title>
        <authorList>
            <person name="Zhang D.-F."/>
        </authorList>
    </citation>
    <scope>NUCLEOTIDE SEQUENCE [LARGE SCALE GENOMIC DNA]</scope>
    <source>
        <strain evidence="3 4">WL0086</strain>
    </source>
</reference>
<accession>A0ABZ1C815</accession>
<keyword evidence="3" id="KW-0282">Flagellum</keyword>
<keyword evidence="4" id="KW-1185">Reference proteome</keyword>
<dbReference type="EMBL" id="CP139781">
    <property type="protein sequence ID" value="WRQ87603.1"/>
    <property type="molecule type" value="Genomic_DNA"/>
</dbReference>
<dbReference type="RefSeq" id="WP_221030237.1">
    <property type="nucleotide sequence ID" value="NZ_CP139781.1"/>
</dbReference>
<feature type="transmembrane region" description="Helical" evidence="1">
    <location>
        <begin position="12"/>
        <end position="33"/>
    </location>
</feature>
<dbReference type="Gene3D" id="2.30.30.760">
    <property type="match status" value="1"/>
</dbReference>
<keyword evidence="1" id="KW-1133">Transmembrane helix</keyword>
<dbReference type="PANTHER" id="PTHR36307">
    <property type="entry name" value="FLAGELLA BASAL BODY P-RING FORMATION PROTEIN FLGA"/>
    <property type="match status" value="1"/>
</dbReference>
<dbReference type="Proteomes" id="UP000738431">
    <property type="component" value="Chromosome"/>
</dbReference>
<keyword evidence="3" id="KW-0966">Cell projection</keyword>
<reference evidence="3 4" key="1">
    <citation type="submission" date="2021-08" db="EMBL/GenBank/DDBJ databases">
        <authorList>
            <person name="Zhang D."/>
            <person name="Zhang A."/>
            <person name="Wang L."/>
        </authorList>
    </citation>
    <scope>NUCLEOTIDE SEQUENCE [LARGE SCALE GENOMIC DNA]</scope>
    <source>
        <strain evidence="3 4">WL0086</strain>
    </source>
</reference>
<dbReference type="PANTHER" id="PTHR36307:SF1">
    <property type="entry name" value="FLAGELLA BASAL BODY P-RING FORMATION PROTEIN FLGA"/>
    <property type="match status" value="1"/>
</dbReference>
<keyword evidence="1" id="KW-0812">Transmembrane</keyword>
<evidence type="ECO:0000313" key="3">
    <source>
        <dbReference type="EMBL" id="WRQ87603.1"/>
    </source>
</evidence>
<gene>
    <name evidence="3" type="primary">flgA</name>
    <name evidence="3" type="ORF">K1X11_022540</name>
</gene>
<evidence type="ECO:0000259" key="2">
    <source>
        <dbReference type="Pfam" id="PF13144"/>
    </source>
</evidence>
<sequence length="251" mass="28160">MPLLPNSFPAARLLVFLLRLVVVVVALGVASLLRAEMDATLPPPVEAPIDPDAWLEEIADTLAIHYRTEGEWSLELVRDYTPPAEAIIEVTEMPPKPASQMMLRLQVHALDGTSTHQTVFVRAKIWRDAWIAREPLTREANIDEHMLELRRVDILRQRDLVPVDTPLADLMMSRSLPADRFLSWRDVSRRPLVRKGQMIEVAAVDGTLAITMKALALQDGLAGELVRVRNTESRREFAAVVTAQGQAEVHF</sequence>
<protein>
    <submittedName>
        <fullName evidence="3">Flagellar basal body P-ring formation chaperone FlgA</fullName>
    </submittedName>
</protein>
<proteinExistence type="predicted"/>
<keyword evidence="1" id="KW-0472">Membrane</keyword>
<evidence type="ECO:0000256" key="1">
    <source>
        <dbReference type="SAM" id="Phobius"/>
    </source>
</evidence>